<dbReference type="eggNOG" id="COG1196">
    <property type="taxonomic scope" value="Bacteria"/>
</dbReference>
<feature type="region of interest" description="Disordered" evidence="2">
    <location>
        <begin position="518"/>
        <end position="543"/>
    </location>
</feature>
<name>A0A1I5M0C9_9ACTN</name>
<dbReference type="InParanoid" id="A0A1I5M0C9"/>
<evidence type="ECO:0000313" key="4">
    <source>
        <dbReference type="Proteomes" id="UP000183413"/>
    </source>
</evidence>
<dbReference type="EMBL" id="FOVH01000011">
    <property type="protein sequence ID" value="SFP03054.1"/>
    <property type="molecule type" value="Genomic_DNA"/>
</dbReference>
<feature type="coiled-coil region" evidence="1">
    <location>
        <begin position="606"/>
        <end position="710"/>
    </location>
</feature>
<gene>
    <name evidence="3" type="ORF">SAMN04489713_111104</name>
</gene>
<sequence>MKQPSETNGPDEEDAEPRYIPDSELPTVTVPLPTKDEPSADHASPSPETDDEDPATNAATPDAPTPSEPAASSEADDEQPAAEVPVVGTPAPTATDTEFPASTTTEPGAVAPDEASADVTLPATEATAGDEEPPAGATTPEPANAGDTNPLPEASSAEPTTGADMTGVPTPGSVTAPFEAIAGDAEPSVSDTTPEAAAADDPGPSTEGDDGEPAPGEDMAGEVAGGGSFSSTTATPGDAESPAGVGVTDALTGDSAASSEPAGVEGRAGAAEVGDGRGGAGEQGGEAVPAGESVGGSGGAAAVEGEVLDVRAGLETVPVEVGEPTPPMGTESADEGWRELVESVYGPLSEFYERIDARLREVPEDVPPVGWGPYVAALRALRDGQVAGNWEVLARFLVSPGSVEGAEELRLVEVDAGDEVEAVREAVKELAGRDERALLVAPTPEKAAELLRSMEDDPEVFSLLIETQPQTAEVRSVRTQAMPPVEEPPPLREPGSNGTIEFRPVAPGEAAVTRAEPLPVPVEAAPPVEPEEGPSAPETRVRSAALRPVGEAWRLSWQTEARLLQRGLMWLEQWPRDAAALKAVQAENLRRTEQLEVERAGLAEAIEESRTAAGAAEQAADEAEAEARRLAGVEEEAEAELVGPREEAERLQRAADEAGAEANALTRTADASYARCVQMDERAKTAQAELQAARQAEASLTDELARAREALPGAAEEAHRLTAADADAAAEGHAAYYRLVSAESALAALRRKMSLGQRLHVASPPSELKSLRAEVKARTREADEAAKRAREAKEAAEHAERVRRGLASFVSEGGARLKAAQEAQERLGTELTWLAAEREKAGAEHREQARLASESVERATEAGLRARAAHQAAQVIQDRVNAARASRAEALAAAERARSAAAAAAAREAELAATLERHTEEAAREMAAREKDLETVTATEARTRENVVEICGADPADDPEVVPTHQRRAMARIEELTGYLQGGRAVGGDVLLRTADLVVGTPAGAALTAPGQEFDALIVADAGALTDGEFLVGAVRTRRWILVGAAGSRPPGYREYADEPSGRLEQSPFERAASAAPDLLG</sequence>
<feature type="region of interest" description="Disordered" evidence="2">
    <location>
        <begin position="472"/>
        <end position="498"/>
    </location>
</feature>
<proteinExistence type="predicted"/>
<organism evidence="3 4">
    <name type="scientific">Actinomadura madurae</name>
    <dbReference type="NCBI Taxonomy" id="1993"/>
    <lineage>
        <taxon>Bacteria</taxon>
        <taxon>Bacillati</taxon>
        <taxon>Actinomycetota</taxon>
        <taxon>Actinomycetes</taxon>
        <taxon>Streptosporangiales</taxon>
        <taxon>Thermomonosporaceae</taxon>
        <taxon>Actinomadura</taxon>
    </lineage>
</organism>
<feature type="region of interest" description="Disordered" evidence="2">
    <location>
        <begin position="1048"/>
        <end position="1081"/>
    </location>
</feature>
<feature type="compositionally biased region" description="Low complexity" evidence="2">
    <location>
        <begin position="260"/>
        <end position="273"/>
    </location>
</feature>
<keyword evidence="4" id="KW-1185">Reference proteome</keyword>
<feature type="compositionally biased region" description="Polar residues" evidence="2">
    <location>
        <begin position="92"/>
        <end position="106"/>
    </location>
</feature>
<feature type="region of interest" description="Disordered" evidence="2">
    <location>
        <begin position="1"/>
        <end position="302"/>
    </location>
</feature>
<evidence type="ECO:0000313" key="3">
    <source>
        <dbReference type="EMBL" id="SFP03054.1"/>
    </source>
</evidence>
<feature type="compositionally biased region" description="Low complexity" evidence="2">
    <location>
        <begin position="134"/>
        <end position="146"/>
    </location>
</feature>
<keyword evidence="1" id="KW-0175">Coiled coil</keyword>
<dbReference type="Gene3D" id="3.40.50.300">
    <property type="entry name" value="P-loop containing nucleotide triphosphate hydrolases"/>
    <property type="match status" value="1"/>
</dbReference>
<feature type="coiled-coil region" evidence="1">
    <location>
        <begin position="768"/>
        <end position="802"/>
    </location>
</feature>
<evidence type="ECO:0008006" key="5">
    <source>
        <dbReference type="Google" id="ProtNLM"/>
    </source>
</evidence>
<reference evidence="3 4" key="1">
    <citation type="submission" date="2016-10" db="EMBL/GenBank/DDBJ databases">
        <authorList>
            <person name="de Groot N.N."/>
        </authorList>
    </citation>
    <scope>NUCLEOTIDE SEQUENCE [LARGE SCALE GENOMIC DNA]</scope>
    <source>
        <strain evidence="3 4">DSM 43067</strain>
    </source>
</reference>
<dbReference type="STRING" id="1993.SAMN04489713_111104"/>
<dbReference type="InterPro" id="IPR027417">
    <property type="entry name" value="P-loop_NTPase"/>
</dbReference>
<protein>
    <recommendedName>
        <fullName evidence="5">Part of AAA domain-containing protein</fullName>
    </recommendedName>
</protein>
<dbReference type="Proteomes" id="UP000183413">
    <property type="component" value="Unassembled WGS sequence"/>
</dbReference>
<accession>A0A1I5M0C9</accession>
<dbReference type="AlphaFoldDB" id="A0A1I5M0C9"/>
<evidence type="ECO:0000256" key="1">
    <source>
        <dbReference type="SAM" id="Coils"/>
    </source>
</evidence>
<evidence type="ECO:0000256" key="2">
    <source>
        <dbReference type="SAM" id="MobiDB-lite"/>
    </source>
</evidence>